<dbReference type="InterPro" id="IPR045759">
    <property type="entry name" value="Ap4A_phos1/2_N"/>
</dbReference>
<sequence length="325" mass="36260">MTALRALPTLVRDKFKSAQESGDLTFFATQVSILLCNDLPFQLRFSPALANKPRSNKPKDSKAIDPFENPPKGLFISDVPPFHYLVLNKFPVIPDHFILATKSFKEQTDLLEEEDLGAAYECLKAYRENGKELFGFFNSEEHSGASQPHRHIQFLPVNSMRSEIDENGTWSVLADSLLENKALPFTYFVSEIPADATPKQLHSMYMSMHQKAVTATQQFVASFSNPHFLPSPSATRKEESAISYNLGLTDRAMVLCPRTSEGPKIKGVGQELIGPIALNGTVLGGTLLVKNEEEWQALRNDQTRLRDILKAIGIPSPQDDRDGRL</sequence>
<protein>
    <submittedName>
        <fullName evidence="3">Uncharacterized protein</fullName>
    </submittedName>
</protein>
<evidence type="ECO:0000313" key="4">
    <source>
        <dbReference type="Proteomes" id="UP000566819"/>
    </source>
</evidence>
<dbReference type="EMBL" id="JAAMPI010000145">
    <property type="protein sequence ID" value="KAF4635033.1"/>
    <property type="molecule type" value="Genomic_DNA"/>
</dbReference>
<dbReference type="InterPro" id="IPR009163">
    <property type="entry name" value="Ap4A_phos1/2"/>
</dbReference>
<dbReference type="OrthoDB" id="10267950at2759"/>
<feature type="domain" description="ATP adenylyltransferase C-terminal" evidence="1">
    <location>
        <begin position="182"/>
        <end position="315"/>
    </location>
</feature>
<feature type="domain" description="Ap4A phosphorylase 1/2 N-terminal" evidence="2">
    <location>
        <begin position="6"/>
        <end position="161"/>
    </location>
</feature>
<dbReference type="Proteomes" id="UP000566819">
    <property type="component" value="Unassembled WGS sequence"/>
</dbReference>
<dbReference type="SUPFAM" id="SSF54197">
    <property type="entry name" value="HIT-like"/>
    <property type="match status" value="1"/>
</dbReference>
<dbReference type="PANTHER" id="PTHR38420:SF3">
    <property type="entry name" value="5',5'''-P-1,P-4-TETRAPHOSPHATE PHOSPHORYLASE 2"/>
    <property type="match status" value="1"/>
</dbReference>
<dbReference type="GO" id="GO:0009117">
    <property type="term" value="P:nucleotide metabolic process"/>
    <property type="evidence" value="ECO:0007669"/>
    <property type="project" value="InterPro"/>
</dbReference>
<evidence type="ECO:0000259" key="2">
    <source>
        <dbReference type="Pfam" id="PF19327"/>
    </source>
</evidence>
<dbReference type="Gene3D" id="3.30.428.70">
    <property type="match status" value="1"/>
</dbReference>
<organism evidence="3 4">
    <name type="scientific">Cudoniella acicularis</name>
    <dbReference type="NCBI Taxonomy" id="354080"/>
    <lineage>
        <taxon>Eukaryota</taxon>
        <taxon>Fungi</taxon>
        <taxon>Dikarya</taxon>
        <taxon>Ascomycota</taxon>
        <taxon>Pezizomycotina</taxon>
        <taxon>Leotiomycetes</taxon>
        <taxon>Helotiales</taxon>
        <taxon>Tricladiaceae</taxon>
        <taxon>Cudoniella</taxon>
    </lineage>
</organism>
<reference evidence="3 4" key="1">
    <citation type="submission" date="2020-03" db="EMBL/GenBank/DDBJ databases">
        <title>Draft Genome Sequence of Cudoniella acicularis.</title>
        <authorList>
            <person name="Buettner E."/>
            <person name="Kellner H."/>
        </authorList>
    </citation>
    <scope>NUCLEOTIDE SEQUENCE [LARGE SCALE GENOMIC DNA]</scope>
    <source>
        <strain evidence="3 4">DSM 108380</strain>
    </source>
</reference>
<comment type="caution">
    <text evidence="3">The sequence shown here is derived from an EMBL/GenBank/DDBJ whole genome shotgun (WGS) entry which is preliminary data.</text>
</comment>
<accession>A0A8H4RSY7</accession>
<gene>
    <name evidence="3" type="ORF">G7Y89_g3063</name>
</gene>
<keyword evidence="4" id="KW-1185">Reference proteome</keyword>
<dbReference type="GO" id="GO:0003877">
    <property type="term" value="F:ATP:ADP adenylyltransferase activity"/>
    <property type="evidence" value="ECO:0007669"/>
    <property type="project" value="InterPro"/>
</dbReference>
<dbReference type="GO" id="GO:0005524">
    <property type="term" value="F:ATP binding"/>
    <property type="evidence" value="ECO:0007669"/>
    <property type="project" value="InterPro"/>
</dbReference>
<name>A0A8H4RSY7_9HELO</name>
<dbReference type="InterPro" id="IPR036265">
    <property type="entry name" value="HIT-like_sf"/>
</dbReference>
<evidence type="ECO:0000313" key="3">
    <source>
        <dbReference type="EMBL" id="KAF4635033.1"/>
    </source>
</evidence>
<dbReference type="InterPro" id="IPR019200">
    <property type="entry name" value="ATP_adenylylTrfase_C"/>
</dbReference>
<dbReference type="Pfam" id="PF09830">
    <property type="entry name" value="ATP_transf"/>
    <property type="match status" value="1"/>
</dbReference>
<dbReference type="AlphaFoldDB" id="A0A8H4RSY7"/>
<dbReference type="PANTHER" id="PTHR38420">
    <property type="entry name" value="AP-4-A PHOSPHORYLASE II"/>
    <property type="match status" value="1"/>
</dbReference>
<dbReference type="Pfam" id="PF19327">
    <property type="entry name" value="Ap4A_phos_N"/>
    <property type="match status" value="1"/>
</dbReference>
<proteinExistence type="predicted"/>
<evidence type="ECO:0000259" key="1">
    <source>
        <dbReference type="Pfam" id="PF09830"/>
    </source>
</evidence>
<dbReference type="InterPro" id="IPR043171">
    <property type="entry name" value="Ap4A_phos1/2-like"/>
</dbReference>